<dbReference type="AlphaFoldDB" id="A0AAD4BEL5"/>
<proteinExistence type="predicted"/>
<reference evidence="1" key="1">
    <citation type="submission" date="2019-10" db="EMBL/GenBank/DDBJ databases">
        <authorList>
            <consortium name="DOE Joint Genome Institute"/>
            <person name="Kuo A."/>
            <person name="Miyauchi S."/>
            <person name="Kiss E."/>
            <person name="Drula E."/>
            <person name="Kohler A."/>
            <person name="Sanchez-Garcia M."/>
            <person name="Andreopoulos B."/>
            <person name="Barry K.W."/>
            <person name="Bonito G."/>
            <person name="Buee M."/>
            <person name="Carver A."/>
            <person name="Chen C."/>
            <person name="Cichocki N."/>
            <person name="Clum A."/>
            <person name="Culley D."/>
            <person name="Crous P.W."/>
            <person name="Fauchery L."/>
            <person name="Girlanda M."/>
            <person name="Hayes R."/>
            <person name="Keri Z."/>
            <person name="LaButti K."/>
            <person name="Lipzen A."/>
            <person name="Lombard V."/>
            <person name="Magnuson J."/>
            <person name="Maillard F."/>
            <person name="Morin E."/>
            <person name="Murat C."/>
            <person name="Nolan M."/>
            <person name="Ohm R."/>
            <person name="Pangilinan J."/>
            <person name="Pereira M."/>
            <person name="Perotto S."/>
            <person name="Peter M."/>
            <person name="Riley R."/>
            <person name="Sitrit Y."/>
            <person name="Stielow B."/>
            <person name="Szollosi G."/>
            <person name="Zifcakova L."/>
            <person name="Stursova M."/>
            <person name="Spatafora J.W."/>
            <person name="Tedersoo L."/>
            <person name="Vaario L.-M."/>
            <person name="Yamada A."/>
            <person name="Yan M."/>
            <person name="Wang P."/>
            <person name="Xu J."/>
            <person name="Bruns T."/>
            <person name="Baldrian P."/>
            <person name="Vilgalys R."/>
            <person name="Henrissat B."/>
            <person name="Grigoriev I.V."/>
            <person name="Hibbett D."/>
            <person name="Nagy L.G."/>
            <person name="Martin F.M."/>
        </authorList>
    </citation>
    <scope>NUCLEOTIDE SEQUENCE</scope>
    <source>
        <strain evidence="1">BED1</strain>
    </source>
</reference>
<name>A0AAD4BEL5_BOLED</name>
<organism evidence="1 2">
    <name type="scientific">Boletus edulis BED1</name>
    <dbReference type="NCBI Taxonomy" id="1328754"/>
    <lineage>
        <taxon>Eukaryota</taxon>
        <taxon>Fungi</taxon>
        <taxon>Dikarya</taxon>
        <taxon>Basidiomycota</taxon>
        <taxon>Agaricomycotina</taxon>
        <taxon>Agaricomycetes</taxon>
        <taxon>Agaricomycetidae</taxon>
        <taxon>Boletales</taxon>
        <taxon>Boletineae</taxon>
        <taxon>Boletaceae</taxon>
        <taxon>Boletoideae</taxon>
        <taxon>Boletus</taxon>
    </lineage>
</organism>
<reference evidence="1" key="2">
    <citation type="journal article" date="2020" name="Nat. Commun.">
        <title>Large-scale genome sequencing of mycorrhizal fungi provides insights into the early evolution of symbiotic traits.</title>
        <authorList>
            <person name="Miyauchi S."/>
            <person name="Kiss E."/>
            <person name="Kuo A."/>
            <person name="Drula E."/>
            <person name="Kohler A."/>
            <person name="Sanchez-Garcia M."/>
            <person name="Morin E."/>
            <person name="Andreopoulos B."/>
            <person name="Barry K.W."/>
            <person name="Bonito G."/>
            <person name="Buee M."/>
            <person name="Carver A."/>
            <person name="Chen C."/>
            <person name="Cichocki N."/>
            <person name="Clum A."/>
            <person name="Culley D."/>
            <person name="Crous P.W."/>
            <person name="Fauchery L."/>
            <person name="Girlanda M."/>
            <person name="Hayes R.D."/>
            <person name="Keri Z."/>
            <person name="LaButti K."/>
            <person name="Lipzen A."/>
            <person name="Lombard V."/>
            <person name="Magnuson J."/>
            <person name="Maillard F."/>
            <person name="Murat C."/>
            <person name="Nolan M."/>
            <person name="Ohm R.A."/>
            <person name="Pangilinan J."/>
            <person name="Pereira M.F."/>
            <person name="Perotto S."/>
            <person name="Peter M."/>
            <person name="Pfister S."/>
            <person name="Riley R."/>
            <person name="Sitrit Y."/>
            <person name="Stielow J.B."/>
            <person name="Szollosi G."/>
            <person name="Zifcakova L."/>
            <person name="Stursova M."/>
            <person name="Spatafora J.W."/>
            <person name="Tedersoo L."/>
            <person name="Vaario L.M."/>
            <person name="Yamada A."/>
            <person name="Yan M."/>
            <person name="Wang P."/>
            <person name="Xu J."/>
            <person name="Bruns T."/>
            <person name="Baldrian P."/>
            <person name="Vilgalys R."/>
            <person name="Dunand C."/>
            <person name="Henrissat B."/>
            <person name="Grigoriev I.V."/>
            <person name="Hibbett D."/>
            <person name="Nagy L.G."/>
            <person name="Martin F.M."/>
        </authorList>
    </citation>
    <scope>NUCLEOTIDE SEQUENCE</scope>
    <source>
        <strain evidence="1">BED1</strain>
    </source>
</reference>
<dbReference type="Proteomes" id="UP001194468">
    <property type="component" value="Unassembled WGS sequence"/>
</dbReference>
<evidence type="ECO:0000313" key="1">
    <source>
        <dbReference type="EMBL" id="KAF8423004.1"/>
    </source>
</evidence>
<keyword evidence="2" id="KW-1185">Reference proteome</keyword>
<gene>
    <name evidence="1" type="ORF">L210DRAFT_3509848</name>
</gene>
<protein>
    <submittedName>
        <fullName evidence="1">Uncharacterized protein</fullName>
    </submittedName>
</protein>
<evidence type="ECO:0000313" key="2">
    <source>
        <dbReference type="Proteomes" id="UP001194468"/>
    </source>
</evidence>
<accession>A0AAD4BEL5</accession>
<dbReference type="EMBL" id="WHUW01000119">
    <property type="protein sequence ID" value="KAF8423004.1"/>
    <property type="molecule type" value="Genomic_DNA"/>
</dbReference>
<sequence>MRWGADTQLTFSLESEPNAAHVQHAHNRWPNQEYTVDVINGITKMGSDILKHLSQARQFEHVFKCPYVKSTYNDACKQWQLASQDLQDRLLAAGWTSGGRWTVLTRAVKLKRSKQPKDDGDTSSAVYTPVLPSIDLTTDDGKISSAAHFSLVADIDLTTD</sequence>
<comment type="caution">
    <text evidence="1">The sequence shown here is derived from an EMBL/GenBank/DDBJ whole genome shotgun (WGS) entry which is preliminary data.</text>
</comment>